<dbReference type="Gene3D" id="3.30.420.40">
    <property type="match status" value="2"/>
</dbReference>
<evidence type="ECO:0000256" key="1">
    <source>
        <dbReference type="ARBA" id="ARBA00007381"/>
    </source>
</evidence>
<dbReference type="InterPro" id="IPR013126">
    <property type="entry name" value="Hsp_70_fam"/>
</dbReference>
<gene>
    <name evidence="6" type="primary">LOC113215789</name>
</gene>
<keyword evidence="5" id="KW-1185">Reference proteome</keyword>
<dbReference type="Gene3D" id="3.30.30.30">
    <property type="match status" value="1"/>
</dbReference>
<protein>
    <submittedName>
        <fullName evidence="6">Heat shock 70 kDa protein II-like</fullName>
    </submittedName>
</protein>
<evidence type="ECO:0000313" key="5">
    <source>
        <dbReference type="Proteomes" id="UP000504606"/>
    </source>
</evidence>
<name>A0A6J1THM4_FRAOC</name>
<dbReference type="FunFam" id="3.30.420.40:FF:000026">
    <property type="entry name" value="Heat shock protein 70"/>
    <property type="match status" value="1"/>
</dbReference>
<proteinExistence type="inferred from homology"/>
<evidence type="ECO:0000313" key="6">
    <source>
        <dbReference type="RefSeq" id="XP_026291240.1"/>
    </source>
</evidence>
<dbReference type="InterPro" id="IPR043129">
    <property type="entry name" value="ATPase_NBD"/>
</dbReference>
<evidence type="ECO:0000256" key="4">
    <source>
        <dbReference type="RuleBase" id="RU003322"/>
    </source>
</evidence>
<evidence type="ECO:0000256" key="2">
    <source>
        <dbReference type="ARBA" id="ARBA00022741"/>
    </source>
</evidence>
<dbReference type="GO" id="GO:0140662">
    <property type="term" value="F:ATP-dependent protein folding chaperone"/>
    <property type="evidence" value="ECO:0007669"/>
    <property type="project" value="InterPro"/>
</dbReference>
<dbReference type="Gene3D" id="2.60.34.10">
    <property type="entry name" value="Substrate Binding Domain Of DNAk, Chain A, domain 1"/>
    <property type="match status" value="1"/>
</dbReference>
<dbReference type="AlphaFoldDB" id="A0A6J1THM4"/>
<reference evidence="6" key="1">
    <citation type="submission" date="2025-08" db="UniProtKB">
        <authorList>
            <consortium name="RefSeq"/>
        </authorList>
    </citation>
    <scope>IDENTIFICATION</scope>
    <source>
        <tissue evidence="6">Whole organism</tissue>
    </source>
</reference>
<dbReference type="PROSITE" id="PS00329">
    <property type="entry name" value="HSP70_2"/>
    <property type="match status" value="1"/>
</dbReference>
<accession>A0A6J1THM4</accession>
<dbReference type="GeneID" id="113215789"/>
<dbReference type="Proteomes" id="UP000504606">
    <property type="component" value="Unplaced"/>
</dbReference>
<dbReference type="FunFam" id="3.30.30.30:FF:000005">
    <property type="entry name" value="Heat shock protein ssb1"/>
    <property type="match status" value="1"/>
</dbReference>
<dbReference type="RefSeq" id="XP_026291240.1">
    <property type="nucleotide sequence ID" value="XM_026435455.2"/>
</dbReference>
<dbReference type="KEGG" id="foc:113215789"/>
<dbReference type="InterPro" id="IPR018181">
    <property type="entry name" value="Heat_shock_70_CS"/>
</dbReference>
<keyword evidence="3 4" id="KW-0067">ATP-binding</keyword>
<dbReference type="FunFam" id="3.90.640.10:FF:000010">
    <property type="entry name" value="heat shock 70 kDa protein 14"/>
    <property type="match status" value="1"/>
</dbReference>
<sequence length="657" mass="72539">MPAIGIDLGTTFSCVGVWYQGKVEIIANGMGYRTTPSYVAFTAQERLVGDPAKSQAATNPSNTVFDAKRLIGRRYNDPTLQDDLHRWPFKVVNQNGAPLIEVQDRGRTRRLSPVEVSAIVLAHMKDIAQTFLGTKVTDAVVTVPAYFNDAQRQATRDAGTVAGLTVLRVLNEPTAAALAYGQLMDTRTTRNVLIFDLGGGTLDVSLLTVREGLQFDVQSTNGNTHLGGRDFDNLLVQHLADVFRRKHGRDVASNPRAMGRLRAAAEKAKHNLSFSTEVSIEVDVLVDGIDFHTRVSRARFEDLCASLFLETLEPVKRALEDAKLTKEAVHDVVLVGGSTRIPKIQSILQRFFDGKQLNLSINPDEAVAQGAAVQAAILVKDDSWVIRNLVLRDVIPLSLGIGLEDGGMKRIVERNTRIPCQRQGGTKTCVDNQASVLFEVYEGERPLVRDNNLLGSYVIDNIPPGPRGAVKFDTSFSIDADGILTVTSRERRTGVSQRITIGSDQHRLSRQEVQAMLREAEMYRAQDERQKRCLEGRRKLENLAYSMKQALREGEGEGLELALVRVGGGAEAEDGDEEAAGAARLVAMTSATAGPGVGRLSAEERVAAERAYREVLDWLETEQTQAEVDEYESRYQHLKVFWKTCKLETEETDRRQP</sequence>
<keyword evidence="2 4" id="KW-0547">Nucleotide-binding</keyword>
<dbReference type="PANTHER" id="PTHR19375">
    <property type="entry name" value="HEAT SHOCK PROTEIN 70KDA"/>
    <property type="match status" value="1"/>
</dbReference>
<dbReference type="InterPro" id="IPR029048">
    <property type="entry name" value="HSP70_C_sf"/>
</dbReference>
<dbReference type="InterPro" id="IPR029047">
    <property type="entry name" value="HSP70_peptide-bd_sf"/>
</dbReference>
<dbReference type="Pfam" id="PF00012">
    <property type="entry name" value="HSP70"/>
    <property type="match status" value="1"/>
</dbReference>
<dbReference type="CDD" id="cd24028">
    <property type="entry name" value="ASKHA_NBD_HSP70_HSPA1-like"/>
    <property type="match status" value="1"/>
</dbReference>
<organism evidence="5 6">
    <name type="scientific">Frankliniella occidentalis</name>
    <name type="common">Western flower thrips</name>
    <name type="synonym">Euthrips occidentalis</name>
    <dbReference type="NCBI Taxonomy" id="133901"/>
    <lineage>
        <taxon>Eukaryota</taxon>
        <taxon>Metazoa</taxon>
        <taxon>Ecdysozoa</taxon>
        <taxon>Arthropoda</taxon>
        <taxon>Hexapoda</taxon>
        <taxon>Insecta</taxon>
        <taxon>Pterygota</taxon>
        <taxon>Neoptera</taxon>
        <taxon>Paraneoptera</taxon>
        <taxon>Thysanoptera</taxon>
        <taxon>Terebrantia</taxon>
        <taxon>Thripoidea</taxon>
        <taxon>Thripidae</taxon>
        <taxon>Frankliniella</taxon>
    </lineage>
</organism>
<dbReference type="GO" id="GO:0005524">
    <property type="term" value="F:ATP binding"/>
    <property type="evidence" value="ECO:0007669"/>
    <property type="project" value="UniProtKB-KW"/>
</dbReference>
<dbReference type="Gene3D" id="3.90.640.10">
    <property type="entry name" value="Actin, Chain A, domain 4"/>
    <property type="match status" value="1"/>
</dbReference>
<dbReference type="PROSITE" id="PS01036">
    <property type="entry name" value="HSP70_3"/>
    <property type="match status" value="1"/>
</dbReference>
<dbReference type="SUPFAM" id="SSF53067">
    <property type="entry name" value="Actin-like ATPase domain"/>
    <property type="match status" value="2"/>
</dbReference>
<dbReference type="PRINTS" id="PR00301">
    <property type="entry name" value="HEATSHOCK70"/>
</dbReference>
<dbReference type="Gene3D" id="1.20.1270.10">
    <property type="match status" value="1"/>
</dbReference>
<evidence type="ECO:0000256" key="3">
    <source>
        <dbReference type="ARBA" id="ARBA00022840"/>
    </source>
</evidence>
<comment type="similarity">
    <text evidence="1 4">Belongs to the heat shock protein 70 family.</text>
</comment>
<dbReference type="PROSITE" id="PS00297">
    <property type="entry name" value="HSP70_1"/>
    <property type="match status" value="1"/>
</dbReference>
<dbReference type="SUPFAM" id="SSF100920">
    <property type="entry name" value="Heat shock protein 70kD (HSP70), peptide-binding domain"/>
    <property type="match status" value="1"/>
</dbReference>
<dbReference type="OrthoDB" id="3789372at2759"/>